<dbReference type="PIRSF" id="PIRSF003113">
    <property type="entry name" value="BolA"/>
    <property type="match status" value="1"/>
</dbReference>
<dbReference type="PANTHER" id="PTHR46229:SF2">
    <property type="entry name" value="BOLA-LIKE PROTEIN 1"/>
    <property type="match status" value="1"/>
</dbReference>
<comment type="caution">
    <text evidence="3">The sequence shown here is derived from an EMBL/GenBank/DDBJ whole genome shotgun (WGS) entry which is preliminary data.</text>
</comment>
<dbReference type="EMBL" id="JACPSX010000214">
    <property type="protein sequence ID" value="MBI3015587.1"/>
    <property type="molecule type" value="Genomic_DNA"/>
</dbReference>
<dbReference type="InterPro" id="IPR002634">
    <property type="entry name" value="BolA"/>
</dbReference>
<dbReference type="PANTHER" id="PTHR46229">
    <property type="entry name" value="BOLA TRANSCRIPTION REGULATOR"/>
    <property type="match status" value="1"/>
</dbReference>
<comment type="similarity">
    <text evidence="1 2">Belongs to the BolA/IbaG family.</text>
</comment>
<gene>
    <name evidence="3" type="ORF">HYY65_11145</name>
</gene>
<reference evidence="3" key="1">
    <citation type="submission" date="2020-07" db="EMBL/GenBank/DDBJ databases">
        <title>Huge and variable diversity of episymbiotic CPR bacteria and DPANN archaea in groundwater ecosystems.</title>
        <authorList>
            <person name="He C.Y."/>
            <person name="Keren R."/>
            <person name="Whittaker M."/>
            <person name="Farag I.F."/>
            <person name="Doudna J."/>
            <person name="Cate J.H.D."/>
            <person name="Banfield J.F."/>
        </authorList>
    </citation>
    <scope>NUCLEOTIDE SEQUENCE</scope>
    <source>
        <strain evidence="3">NC_groundwater_717_Ag_S-0.2um_59_8</strain>
    </source>
</reference>
<dbReference type="Pfam" id="PF01722">
    <property type="entry name" value="BolA"/>
    <property type="match status" value="1"/>
</dbReference>
<evidence type="ECO:0000313" key="3">
    <source>
        <dbReference type="EMBL" id="MBI3015587.1"/>
    </source>
</evidence>
<organism evidence="3 4">
    <name type="scientific">Tectimicrobiota bacterium</name>
    <dbReference type="NCBI Taxonomy" id="2528274"/>
    <lineage>
        <taxon>Bacteria</taxon>
        <taxon>Pseudomonadati</taxon>
        <taxon>Nitrospinota/Tectimicrobiota group</taxon>
        <taxon>Candidatus Tectimicrobiota</taxon>
    </lineage>
</organism>
<dbReference type="InterPro" id="IPR036065">
    <property type="entry name" value="BolA-like_sf"/>
</dbReference>
<dbReference type="InterPro" id="IPR050961">
    <property type="entry name" value="BolA/IbaG_stress_morph_reg"/>
</dbReference>
<protein>
    <submittedName>
        <fullName evidence="3">BolA family transcriptional regulator</fullName>
    </submittedName>
</protein>
<name>A0A932GRJ8_UNCTE</name>
<dbReference type="AlphaFoldDB" id="A0A932GRJ8"/>
<proteinExistence type="inferred from homology"/>
<dbReference type="SUPFAM" id="SSF82657">
    <property type="entry name" value="BolA-like"/>
    <property type="match status" value="1"/>
</dbReference>
<dbReference type="Proteomes" id="UP000741360">
    <property type="component" value="Unassembled WGS sequence"/>
</dbReference>
<accession>A0A932GRJ8</accession>
<dbReference type="Gene3D" id="3.30.300.90">
    <property type="entry name" value="BolA-like"/>
    <property type="match status" value="1"/>
</dbReference>
<evidence type="ECO:0000256" key="1">
    <source>
        <dbReference type="ARBA" id="ARBA00005578"/>
    </source>
</evidence>
<evidence type="ECO:0000256" key="2">
    <source>
        <dbReference type="RuleBase" id="RU003860"/>
    </source>
</evidence>
<sequence>MITPEEIKGILEREIPDSVVEVGDMTGGGDHFQVIVVSPEFEGKRLVQQHQLVYKALGKVLDGDAIHALALRTYTPEAWQGAL</sequence>
<evidence type="ECO:0000313" key="4">
    <source>
        <dbReference type="Proteomes" id="UP000741360"/>
    </source>
</evidence>